<accession>A0A8T2S4H2</accession>
<comment type="subcellular location">
    <subcellularLocation>
        <location evidence="1">Membrane</location>
        <topology evidence="1">Multi-pass membrane protein</topology>
    </subcellularLocation>
</comment>
<comment type="similarity">
    <text evidence="2">Belongs to the CRT-like transporter family.</text>
</comment>
<organism evidence="8 9">
    <name type="scientific">Ceratopteris richardii</name>
    <name type="common">Triangle waterfern</name>
    <dbReference type="NCBI Taxonomy" id="49495"/>
    <lineage>
        <taxon>Eukaryota</taxon>
        <taxon>Viridiplantae</taxon>
        <taxon>Streptophyta</taxon>
        <taxon>Embryophyta</taxon>
        <taxon>Tracheophyta</taxon>
        <taxon>Polypodiopsida</taxon>
        <taxon>Polypodiidae</taxon>
        <taxon>Polypodiales</taxon>
        <taxon>Pteridineae</taxon>
        <taxon>Pteridaceae</taxon>
        <taxon>Parkerioideae</taxon>
        <taxon>Ceratopteris</taxon>
    </lineage>
</organism>
<dbReference type="EMBL" id="CM035427">
    <property type="protein sequence ID" value="KAH7306323.1"/>
    <property type="molecule type" value="Genomic_DNA"/>
</dbReference>
<sequence length="460" mass="49217">MDRSIRSASSLRCHMQASSPFSQVSYSPLRSLRFSCLCMQKVPQNIVLVRPVASSYVSKDFTYLSKAPIHHAIALGISSPLQRGIWNLRCAVASTTASLSEGVGEGLLDLGFLHICRKDLKIGLAAAVTVLFAVANKVLYKMALIPLKEYPFFLALINTFGYVTVYFSILYMRYQSGLVTKEMLGLPKLPFVLAGALEALGLAAGMAAAANLPGASISILLQTLLVWQLVLSKIFLKRSFSCGQIAACGLVVAGVAIALSGSGQVSGVPVATDKVDLFGALLMITSCAFQASSTIVKEFIFRNASKCLECGSVDIFVVNSHGSAFQSFFVLLMLPFLSQLRGVPFSQLSSYMASGAGCLFNIGSPSAECSGATLLTLSYVVMNLAFNISVLSLLKMSSAVVSSLCSTLAVPLTIYIFTLPLPYVGVTASLHPQFVIGVMILFCGLALYNFFAHRKSQKFE</sequence>
<dbReference type="Pfam" id="PF08627">
    <property type="entry name" value="CRT-like"/>
    <property type="match status" value="1"/>
</dbReference>
<evidence type="ECO:0000313" key="9">
    <source>
        <dbReference type="Proteomes" id="UP000825935"/>
    </source>
</evidence>
<name>A0A8T2S4H2_CERRI</name>
<evidence type="ECO:0000256" key="1">
    <source>
        <dbReference type="ARBA" id="ARBA00004141"/>
    </source>
</evidence>
<feature type="transmembrane region" description="Helical" evidence="7">
    <location>
        <begin position="316"/>
        <end position="337"/>
    </location>
</feature>
<evidence type="ECO:0000313" key="8">
    <source>
        <dbReference type="EMBL" id="KAH7306323.1"/>
    </source>
</evidence>
<feature type="transmembrane region" description="Helical" evidence="7">
    <location>
        <begin position="245"/>
        <end position="265"/>
    </location>
</feature>
<evidence type="ECO:0000256" key="5">
    <source>
        <dbReference type="ARBA" id="ARBA00022989"/>
    </source>
</evidence>
<feature type="transmembrane region" description="Helical" evidence="7">
    <location>
        <begin position="191"/>
        <end position="210"/>
    </location>
</feature>
<gene>
    <name evidence="8" type="ORF">KP509_22G006400</name>
</gene>
<dbReference type="OrthoDB" id="416555at2759"/>
<dbReference type="PANTHER" id="PTHR31326:SF1">
    <property type="entry name" value="PROTEIN CLT2, CHLOROPLASTIC"/>
    <property type="match status" value="1"/>
</dbReference>
<keyword evidence="6 7" id="KW-0472">Membrane</keyword>
<feature type="transmembrane region" description="Helical" evidence="7">
    <location>
        <begin position="374"/>
        <end position="394"/>
    </location>
</feature>
<protein>
    <submittedName>
        <fullName evidence="8">Uncharacterized protein</fullName>
    </submittedName>
</protein>
<dbReference type="GO" id="GO:0016020">
    <property type="term" value="C:membrane"/>
    <property type="evidence" value="ECO:0007669"/>
    <property type="project" value="UniProtKB-SubCell"/>
</dbReference>
<evidence type="ECO:0000256" key="6">
    <source>
        <dbReference type="ARBA" id="ARBA00023136"/>
    </source>
</evidence>
<reference evidence="8" key="1">
    <citation type="submission" date="2021-08" db="EMBL/GenBank/DDBJ databases">
        <title>WGS assembly of Ceratopteris richardii.</title>
        <authorList>
            <person name="Marchant D.B."/>
            <person name="Chen G."/>
            <person name="Jenkins J."/>
            <person name="Shu S."/>
            <person name="Leebens-Mack J."/>
            <person name="Grimwood J."/>
            <person name="Schmutz J."/>
            <person name="Soltis P."/>
            <person name="Soltis D."/>
            <person name="Chen Z.-H."/>
        </authorList>
    </citation>
    <scope>NUCLEOTIDE SEQUENCE</scope>
    <source>
        <strain evidence="8">Whitten #5841</strain>
        <tissue evidence="8">Leaf</tissue>
    </source>
</reference>
<dbReference type="AlphaFoldDB" id="A0A8T2S4H2"/>
<evidence type="ECO:0000256" key="4">
    <source>
        <dbReference type="ARBA" id="ARBA00022692"/>
    </source>
</evidence>
<evidence type="ECO:0000256" key="7">
    <source>
        <dbReference type="SAM" id="Phobius"/>
    </source>
</evidence>
<keyword evidence="3" id="KW-0813">Transport</keyword>
<keyword evidence="9" id="KW-1185">Reference proteome</keyword>
<dbReference type="InterPro" id="IPR013936">
    <property type="entry name" value="CRT-like"/>
</dbReference>
<feature type="transmembrane region" description="Helical" evidence="7">
    <location>
        <begin position="216"/>
        <end position="236"/>
    </location>
</feature>
<evidence type="ECO:0000256" key="2">
    <source>
        <dbReference type="ARBA" id="ARBA00006690"/>
    </source>
</evidence>
<feature type="transmembrane region" description="Helical" evidence="7">
    <location>
        <begin position="122"/>
        <end position="140"/>
    </location>
</feature>
<feature type="transmembrane region" description="Helical" evidence="7">
    <location>
        <begin position="430"/>
        <end position="451"/>
    </location>
</feature>
<dbReference type="PANTHER" id="PTHR31326">
    <property type="entry name" value="PROTEIN CLT2, CHLOROPLASTIC"/>
    <property type="match status" value="1"/>
</dbReference>
<dbReference type="Proteomes" id="UP000825935">
    <property type="component" value="Chromosome 22"/>
</dbReference>
<dbReference type="OMA" id="IWTVRIK"/>
<comment type="caution">
    <text evidence="8">The sequence shown here is derived from an EMBL/GenBank/DDBJ whole genome shotgun (WGS) entry which is preliminary data.</text>
</comment>
<feature type="transmembrane region" description="Helical" evidence="7">
    <location>
        <begin position="152"/>
        <end position="171"/>
    </location>
</feature>
<proteinExistence type="inferred from homology"/>
<feature type="transmembrane region" description="Helical" evidence="7">
    <location>
        <begin position="277"/>
        <end position="296"/>
    </location>
</feature>
<keyword evidence="5 7" id="KW-1133">Transmembrane helix</keyword>
<keyword evidence="4 7" id="KW-0812">Transmembrane</keyword>
<feature type="transmembrane region" description="Helical" evidence="7">
    <location>
        <begin position="401"/>
        <end position="424"/>
    </location>
</feature>
<evidence type="ECO:0000256" key="3">
    <source>
        <dbReference type="ARBA" id="ARBA00022448"/>
    </source>
</evidence>